<name>A0A6P8VW67_GYMAC</name>
<sequence>MQSFFLAEVESYPMVVRLCKQYIDPGQQLSHNRTRRSGPIAQHCQQLDVLLILDRMSTYFTLWVFFGILSPFLLAEGAAHCSEREGLVKLLPKRPLSNCLIECTQMTYHKKLQLEDNHNIRLSYCTEGDPGEYCWSTQLKCNIGESFVQAYVVLPVDVSVAGHEMLEVRATVPSATTLLRHNSPTTIAGDCGLQYNVAPQFSNENTGNSFCIQVVSPVDSPVVSPVDFLKCPPFLVTFWERKPNQINQGGDG</sequence>
<dbReference type="RefSeq" id="XP_034079972.1">
    <property type="nucleotide sequence ID" value="XM_034224081.1"/>
</dbReference>
<dbReference type="Proteomes" id="UP000515161">
    <property type="component" value="Unplaced"/>
</dbReference>
<protein>
    <submittedName>
        <fullName evidence="2">Uncharacterized protein LOC117551270</fullName>
    </submittedName>
</protein>
<dbReference type="OrthoDB" id="9929604at2759"/>
<reference evidence="2" key="1">
    <citation type="submission" date="2025-08" db="UniProtKB">
        <authorList>
            <consortium name="RefSeq"/>
        </authorList>
    </citation>
    <scope>IDENTIFICATION</scope>
</reference>
<evidence type="ECO:0000313" key="1">
    <source>
        <dbReference type="Proteomes" id="UP000515161"/>
    </source>
</evidence>
<dbReference type="GeneID" id="117551270"/>
<accession>A0A6P8VW67</accession>
<dbReference type="InParanoid" id="A0A6P8VW67"/>
<evidence type="ECO:0000313" key="2">
    <source>
        <dbReference type="RefSeq" id="XP_034079972.1"/>
    </source>
</evidence>
<organism evidence="1 2">
    <name type="scientific">Gymnodraco acuticeps</name>
    <name type="common">Antarctic dragonfish</name>
    <dbReference type="NCBI Taxonomy" id="8218"/>
    <lineage>
        <taxon>Eukaryota</taxon>
        <taxon>Metazoa</taxon>
        <taxon>Chordata</taxon>
        <taxon>Craniata</taxon>
        <taxon>Vertebrata</taxon>
        <taxon>Euteleostomi</taxon>
        <taxon>Actinopterygii</taxon>
        <taxon>Neopterygii</taxon>
        <taxon>Teleostei</taxon>
        <taxon>Neoteleostei</taxon>
        <taxon>Acanthomorphata</taxon>
        <taxon>Eupercaria</taxon>
        <taxon>Perciformes</taxon>
        <taxon>Notothenioidei</taxon>
        <taxon>Bathydraconidae</taxon>
        <taxon>Gymnodraco</taxon>
    </lineage>
</organism>
<gene>
    <name evidence="2" type="primary">LOC117551270</name>
</gene>
<keyword evidence="1" id="KW-1185">Reference proteome</keyword>
<dbReference type="AlphaFoldDB" id="A0A6P8VW67"/>
<proteinExistence type="predicted"/>
<dbReference type="KEGG" id="gacu:117551270"/>